<geneLocation type="plasmid" evidence="1">
    <name>unnamed</name>
</geneLocation>
<gene>
    <name evidence="1" type="ORF">ER70_09585</name>
</gene>
<keyword evidence="1" id="KW-0614">Plasmid</keyword>
<reference evidence="1" key="2">
    <citation type="submission" date="2015-07" db="EMBL/GenBank/DDBJ databases">
        <authorList>
            <person name="Noorani M."/>
        </authorList>
    </citation>
    <scope>NUCLEOTIDE SEQUENCE</scope>
    <source>
        <strain evidence="1">CO275</strain>
        <plasmid evidence="1">unnamed</plasmid>
    </source>
</reference>
<accession>A0A1L8Z963</accession>
<comment type="caution">
    <text evidence="1">The sequence shown here is derived from an EMBL/GenBank/DDBJ whole genome shotgun (WGS) entry which is preliminary data.</text>
</comment>
<protein>
    <submittedName>
        <fullName evidence="1">Chromosome partitioning protein ParA</fullName>
    </submittedName>
</protein>
<name>A0A1L8Z963_BORBI</name>
<organism evidence="1">
    <name type="scientific">Borrelia bissettiae</name>
    <name type="common">Borreliella bissettiae</name>
    <dbReference type="NCBI Taxonomy" id="64897"/>
    <lineage>
        <taxon>Bacteria</taxon>
        <taxon>Pseudomonadati</taxon>
        <taxon>Spirochaetota</taxon>
        <taxon>Spirochaetia</taxon>
        <taxon>Spirochaetales</taxon>
        <taxon>Borreliaceae</taxon>
        <taxon>Borreliella</taxon>
    </lineage>
</organism>
<reference evidence="1" key="1">
    <citation type="journal article" date="2015" name="Microbiology">
        <title>Similarities in murine infection and immune response to Borrelia bissettii and Borrelia burgdorferi sensu stricto.</title>
        <authorList>
            <person name="Leydet B.F.Jr."/>
            <person name="Liang F.T."/>
        </authorList>
    </citation>
    <scope>NUCLEOTIDE SEQUENCE [LARGE SCALE GENOMIC DNA]</scope>
    <source>
        <strain evidence="1">CO275</strain>
        <plasmid evidence="1">unnamed</plasmid>
    </source>
</reference>
<dbReference type="AlphaFoldDB" id="A0A1L8Z963"/>
<sequence length="51" mass="6196">LKDNKNFLGLIYEREDLNKKIAKNDLFNLNRDYMLEYKNILNKFITITTSR</sequence>
<proteinExistence type="predicted"/>
<feature type="non-terminal residue" evidence="1">
    <location>
        <position position="1"/>
    </location>
</feature>
<dbReference type="EMBL" id="JNBW01000640">
    <property type="protein sequence ID" value="OJH14301.1"/>
    <property type="molecule type" value="Genomic_DNA"/>
</dbReference>
<evidence type="ECO:0000313" key="1">
    <source>
        <dbReference type="EMBL" id="OJH14301.1"/>
    </source>
</evidence>